<evidence type="ECO:0000259" key="1">
    <source>
        <dbReference type="PROSITE" id="PS50878"/>
    </source>
</evidence>
<dbReference type="PROSITE" id="PS50878">
    <property type="entry name" value="RT_POL"/>
    <property type="match status" value="1"/>
</dbReference>
<name>A0ABP9KKP9_9SPHN</name>
<sequence>MDLKRFFEQISRSRVHRSLLRIGLPSDEAFEMACDSVVDKHPPHRNFSIPFGFVQSPLLASLVLAHSALGTRLARLRHDGLRVSVYVDDLTISSDDEASLTEAVNTLQVAADSSNFEFNDAKTQGPAPEVTSFNIRFGSGRMEIIADRMAEFEVAIRNGSEWTIGGILGYVGAVNELQAEELGEIAGLAGD</sequence>
<evidence type="ECO:0000313" key="3">
    <source>
        <dbReference type="Proteomes" id="UP001500518"/>
    </source>
</evidence>
<organism evidence="2 3">
    <name type="scientific">Erythrobacter westpacificensis</name>
    <dbReference type="NCBI Taxonomy" id="1055231"/>
    <lineage>
        <taxon>Bacteria</taxon>
        <taxon>Pseudomonadati</taxon>
        <taxon>Pseudomonadota</taxon>
        <taxon>Alphaproteobacteria</taxon>
        <taxon>Sphingomonadales</taxon>
        <taxon>Erythrobacteraceae</taxon>
        <taxon>Erythrobacter/Porphyrobacter group</taxon>
        <taxon>Erythrobacter</taxon>
    </lineage>
</organism>
<keyword evidence="3" id="KW-1185">Reference proteome</keyword>
<evidence type="ECO:0000313" key="2">
    <source>
        <dbReference type="EMBL" id="GAA5059189.1"/>
    </source>
</evidence>
<protein>
    <recommendedName>
        <fullName evidence="1">Reverse transcriptase domain-containing protein</fullName>
    </recommendedName>
</protein>
<comment type="caution">
    <text evidence="2">The sequence shown here is derived from an EMBL/GenBank/DDBJ whole genome shotgun (WGS) entry which is preliminary data.</text>
</comment>
<proteinExistence type="predicted"/>
<dbReference type="EMBL" id="BAABHV010000021">
    <property type="protein sequence ID" value="GAA5059189.1"/>
    <property type="molecule type" value="Genomic_DNA"/>
</dbReference>
<feature type="domain" description="Reverse transcriptase" evidence="1">
    <location>
        <begin position="1"/>
        <end position="137"/>
    </location>
</feature>
<dbReference type="Proteomes" id="UP001500518">
    <property type="component" value="Unassembled WGS sequence"/>
</dbReference>
<reference evidence="3" key="1">
    <citation type="journal article" date="2019" name="Int. J. Syst. Evol. Microbiol.">
        <title>The Global Catalogue of Microorganisms (GCM) 10K type strain sequencing project: providing services to taxonomists for standard genome sequencing and annotation.</title>
        <authorList>
            <consortium name="The Broad Institute Genomics Platform"/>
            <consortium name="The Broad Institute Genome Sequencing Center for Infectious Disease"/>
            <person name="Wu L."/>
            <person name="Ma J."/>
        </authorList>
    </citation>
    <scope>NUCLEOTIDE SEQUENCE [LARGE SCALE GENOMIC DNA]</scope>
    <source>
        <strain evidence="3">JCM 18014</strain>
    </source>
</reference>
<dbReference type="InterPro" id="IPR043128">
    <property type="entry name" value="Rev_trsase/Diguanyl_cyclase"/>
</dbReference>
<dbReference type="Pfam" id="PF00078">
    <property type="entry name" value="RVT_1"/>
    <property type="match status" value="1"/>
</dbReference>
<accession>A0ABP9KKP9</accession>
<dbReference type="Gene3D" id="3.30.70.270">
    <property type="match status" value="1"/>
</dbReference>
<dbReference type="InterPro" id="IPR000477">
    <property type="entry name" value="RT_dom"/>
</dbReference>
<dbReference type="InterPro" id="IPR043502">
    <property type="entry name" value="DNA/RNA_pol_sf"/>
</dbReference>
<dbReference type="SUPFAM" id="SSF56672">
    <property type="entry name" value="DNA/RNA polymerases"/>
    <property type="match status" value="1"/>
</dbReference>
<gene>
    <name evidence="2" type="ORF">GCM10023208_26250</name>
</gene>